<feature type="compositionally biased region" description="Acidic residues" evidence="1">
    <location>
        <begin position="69"/>
        <end position="78"/>
    </location>
</feature>
<gene>
    <name evidence="2" type="ORF">ZT3D7_G6364</name>
</gene>
<evidence type="ECO:0000256" key="1">
    <source>
        <dbReference type="SAM" id="MobiDB-lite"/>
    </source>
</evidence>
<name>A0A1X7RVJ4_ZYMT9</name>
<evidence type="ECO:0000313" key="3">
    <source>
        <dbReference type="Proteomes" id="UP000215127"/>
    </source>
</evidence>
<organism evidence="2 3">
    <name type="scientific">Zymoseptoria tritici (strain ST99CH_3D7)</name>
    <dbReference type="NCBI Taxonomy" id="1276538"/>
    <lineage>
        <taxon>Eukaryota</taxon>
        <taxon>Fungi</taxon>
        <taxon>Dikarya</taxon>
        <taxon>Ascomycota</taxon>
        <taxon>Pezizomycotina</taxon>
        <taxon>Dothideomycetes</taxon>
        <taxon>Dothideomycetidae</taxon>
        <taxon>Mycosphaerellales</taxon>
        <taxon>Mycosphaerellaceae</taxon>
        <taxon>Zymoseptoria</taxon>
    </lineage>
</organism>
<protein>
    <submittedName>
        <fullName evidence="2">Uncharacterized protein</fullName>
    </submittedName>
</protein>
<reference evidence="2 3" key="1">
    <citation type="submission" date="2016-06" db="EMBL/GenBank/DDBJ databases">
        <authorList>
            <person name="Kjaerup R.B."/>
            <person name="Dalgaard T.S."/>
            <person name="Juul-Madsen H.R."/>
        </authorList>
    </citation>
    <scope>NUCLEOTIDE SEQUENCE [LARGE SCALE GENOMIC DNA]</scope>
</reference>
<evidence type="ECO:0000313" key="2">
    <source>
        <dbReference type="EMBL" id="SMQ51211.1"/>
    </source>
</evidence>
<dbReference type="AlphaFoldDB" id="A0A1X7RVJ4"/>
<proteinExistence type="predicted"/>
<dbReference type="Proteomes" id="UP000215127">
    <property type="component" value="Chromosome 5"/>
</dbReference>
<sequence length="137" mass="14945">MLQRHLSLRLAANASLREGSTTAMIDGLEDGTAEASKEERWVVIHRDGDLNHRRRPSSPSPSSNSSSSSEEDEDEAWDFDPSTILHMIPLPHSIQPDVPFDLGRRLDLGVGGEGIIGRRVSFVTGGRVVGEGVMGWN</sequence>
<accession>A0A1X7RVJ4</accession>
<keyword evidence="3" id="KW-1185">Reference proteome</keyword>
<dbReference type="EMBL" id="LT853696">
    <property type="protein sequence ID" value="SMQ51211.1"/>
    <property type="molecule type" value="Genomic_DNA"/>
</dbReference>
<feature type="region of interest" description="Disordered" evidence="1">
    <location>
        <begin position="46"/>
        <end position="80"/>
    </location>
</feature>
<dbReference type="STRING" id="1276538.A0A1X7RVJ4"/>